<feature type="active site" description="Charge relay system" evidence="5 7">
    <location>
        <position position="191"/>
    </location>
</feature>
<dbReference type="OrthoDB" id="9816306at2"/>
<sequence>MDPALQELIAAGAPHDETAIIARLGKCGRLPPGLRLVARFGDVATGRVAREDLPRIHDDPCILSLKAPRVYAGEFEGEFDAIERGEEPGISESEPDLKDSDRRRPAGLAETGKGAIVAVIDWGCDFAHPDFRTPDGHSRLLALWDQRAPATPNPYGYGRIHRRPDIDQALAAADPFQALGYRPSTGAEPTHGTHVLGIAAGNGAAGGPAGVAPEADICFVHLGPGLGDLGNSIDLLEAIHFVTTVAGTRPLAINMSIGRHAGPHDGTLLIERAIDWLIVNRPGTAVVQSTGNYHARNTHMSGRLREMRTERLPFRLTRRDATPVVVELWYKAPDNLTVRALAPDGASVSAERDQKAVLRGLDGTEFGRLYHRGFDPNNGDHFVMLTLGAAAPAGDWALEITGTDVVDGRWHAWIERNASCAACQGQFLPEFANPETSTGSICNAMRTIAVGAYDGHDPDHPVAKFSSDGPTRDGRPKPLLSAPGVKVLSVRSRTSASDPPGYVRMSGTSMAAPHVTGAMALMMQVAGVQPIVAMRRALFGSLEPAPGPGRRWGYGLLDVEPCVANARALKQGRPLRTRTLIPRSASPGEAGELISQEAFAMTEQLASLERSWTMNEAEVEALFAPPVAVGPEPAAMAEPGLDPALLLQADPTVLLHQAANPDAPRLSVLGYPGRRLEVPLAKGDLLVDRRARRGGRVAMIDDPALRASQRGELPGRFVGLRQGRRRLTGPDGLLLPEYYVLRPADEGAADAVSKPTLRQGSRGAAVTEAQIRLNKVHTLLVARAEGGLDRCPLTTDGRFGQNTRAAVVSFQRIAFPGQAAEWDGVVGRRTWEALIAASGGEGEEPKLPAKCPGLSKKEVIDHFDFGSSKVLPRHQPKIVGIARCVVESQKTKTPITTLKAVGHTDPVGSDKDNDDLGLDRAKAVKKEILDAIQRITGKTATLVIEVDTRGEHEPIPGDDAASRRVEVLNDFDFVPVQPPVTPAAEIEFVLDDKKKRSVDAKSPVATALMFGLWDQAYDASSDVKNGAAEADNFVGSDLRRFYIRVRDSKATGSTVTAQWKTLTAGAADDDAPASQEIRLTETSPGSKVFVSKGLMLVTDDADAKQDTHSGFTSGAGSGVRKRGESNHRLRRAALDGQIEARYTSASGGGEVKITRPVFERKPESRRKLAVNVVNYDSHATAAQITNHFAAANRRWAQTGLRIDPGKTEDRTLPAKAKDPADAEGRYATRTADDDEEIAALDDLINGAKISDNTLTVVFVKLIRGNAYTTLFERKKTALGDRYFIFINPGLDPVGDTLGHELHHVLNNRPDTDDDETNIAFRRLFSFNTNPSVAYGLALPDVRVRRRIHTKRGASDSTDPNNDASNDNVFNWMRRARTTRIPFPNPLDAPDSSTGNKLTRTL</sequence>
<feature type="compositionally biased region" description="Polar residues" evidence="8">
    <location>
        <begin position="1390"/>
        <end position="1401"/>
    </location>
</feature>
<dbReference type="EMBL" id="BBWU01000001">
    <property type="protein sequence ID" value="GAO37878.1"/>
    <property type="molecule type" value="Genomic_DNA"/>
</dbReference>
<accession>A0A0E9MK55</accession>
<dbReference type="PANTHER" id="PTHR43806">
    <property type="entry name" value="PEPTIDASE S8"/>
    <property type="match status" value="1"/>
</dbReference>
<evidence type="ECO:0000259" key="9">
    <source>
        <dbReference type="PROSITE" id="PS51123"/>
    </source>
</evidence>
<dbReference type="InterPro" id="IPR002477">
    <property type="entry name" value="Peptidoglycan-bd-like"/>
</dbReference>
<keyword evidence="2 7" id="KW-0645">Protease</keyword>
<comment type="caution">
    <text evidence="10">The sequence shown here is derived from an EMBL/GenBank/DDBJ whole genome shotgun (WGS) entry which is preliminary data.</text>
</comment>
<dbReference type="PRINTS" id="PR00723">
    <property type="entry name" value="SUBTILISIN"/>
</dbReference>
<evidence type="ECO:0000256" key="7">
    <source>
        <dbReference type="PROSITE-ProRule" id="PRU01240"/>
    </source>
</evidence>
<feature type="compositionally biased region" description="Basic and acidic residues" evidence="8">
    <location>
        <begin position="95"/>
        <end position="104"/>
    </location>
</feature>
<feature type="region of interest" description="Disordered" evidence="8">
    <location>
        <begin position="459"/>
        <end position="479"/>
    </location>
</feature>
<feature type="active site" description="Charge relay system" evidence="5 7">
    <location>
        <position position="121"/>
    </location>
</feature>
<feature type="region of interest" description="Disordered" evidence="8">
    <location>
        <begin position="1105"/>
        <end position="1126"/>
    </location>
</feature>
<dbReference type="Gene3D" id="1.10.101.10">
    <property type="entry name" value="PGBD-like superfamily/PGBD"/>
    <property type="match status" value="1"/>
</dbReference>
<evidence type="ECO:0000256" key="4">
    <source>
        <dbReference type="ARBA" id="ARBA00022825"/>
    </source>
</evidence>
<dbReference type="Gene3D" id="3.30.1330.60">
    <property type="entry name" value="OmpA-like domain"/>
    <property type="match status" value="1"/>
</dbReference>
<comment type="similarity">
    <text evidence="1 7">Belongs to the peptidase S8 family.</text>
</comment>
<dbReference type="GO" id="GO:0016020">
    <property type="term" value="C:membrane"/>
    <property type="evidence" value="ECO:0007669"/>
    <property type="project" value="UniProtKB-UniRule"/>
</dbReference>
<keyword evidence="11" id="KW-1185">Reference proteome</keyword>
<evidence type="ECO:0000313" key="11">
    <source>
        <dbReference type="Proteomes" id="UP000033202"/>
    </source>
</evidence>
<evidence type="ECO:0000256" key="5">
    <source>
        <dbReference type="PIRSR" id="PIRSR615500-1"/>
    </source>
</evidence>
<evidence type="ECO:0000256" key="3">
    <source>
        <dbReference type="ARBA" id="ARBA00022801"/>
    </source>
</evidence>
<name>A0A0E9MK55_9SPHN</name>
<dbReference type="InterPro" id="IPR015500">
    <property type="entry name" value="Peptidase_S8_subtilisin-rel"/>
</dbReference>
<evidence type="ECO:0000256" key="2">
    <source>
        <dbReference type="ARBA" id="ARBA00022670"/>
    </source>
</evidence>
<dbReference type="Pfam" id="PF00082">
    <property type="entry name" value="Peptidase_S8"/>
    <property type="match status" value="2"/>
</dbReference>
<feature type="region of interest" description="Disordered" evidence="8">
    <location>
        <begin position="84"/>
        <end position="106"/>
    </location>
</feature>
<keyword evidence="6" id="KW-0472">Membrane</keyword>
<feature type="region of interest" description="Disordered" evidence="8">
    <location>
        <begin position="1380"/>
        <end position="1401"/>
    </location>
</feature>
<evidence type="ECO:0000256" key="6">
    <source>
        <dbReference type="PROSITE-ProRule" id="PRU00473"/>
    </source>
</evidence>
<dbReference type="PROSITE" id="PS00138">
    <property type="entry name" value="SUBTILASE_SER"/>
    <property type="match status" value="1"/>
</dbReference>
<proteinExistence type="inferred from homology"/>
<dbReference type="InterPro" id="IPR036365">
    <property type="entry name" value="PGBD-like_sf"/>
</dbReference>
<dbReference type="Gene3D" id="2.60.120.1290">
    <property type="match status" value="1"/>
</dbReference>
<dbReference type="InterPro" id="IPR036366">
    <property type="entry name" value="PGBDSf"/>
</dbReference>
<feature type="active site" description="Charge relay system" evidence="5 7">
    <location>
        <position position="509"/>
    </location>
</feature>
<dbReference type="SUPFAM" id="SSF47090">
    <property type="entry name" value="PGBD-like"/>
    <property type="match status" value="1"/>
</dbReference>
<dbReference type="PANTHER" id="PTHR43806:SF11">
    <property type="entry name" value="CEREVISIN-RELATED"/>
    <property type="match status" value="1"/>
</dbReference>
<reference evidence="10 11" key="1">
    <citation type="submission" date="2015-04" db="EMBL/GenBank/DDBJ databases">
        <title>Whole genome shotgun sequence of Sphingomonas changbaiensis NBRC 104936.</title>
        <authorList>
            <person name="Katano-Makiyama Y."/>
            <person name="Hosoyama A."/>
            <person name="Hashimoto M."/>
            <person name="Noguchi M."/>
            <person name="Tsuchikane K."/>
            <person name="Ohji S."/>
            <person name="Yamazoe A."/>
            <person name="Ichikawa N."/>
            <person name="Kimura A."/>
            <person name="Fujita N."/>
        </authorList>
    </citation>
    <scope>NUCLEOTIDE SEQUENCE [LARGE SCALE GENOMIC DNA]</scope>
    <source>
        <strain evidence="10 11">NBRC 104936</strain>
    </source>
</reference>
<dbReference type="SUPFAM" id="SSF103088">
    <property type="entry name" value="OmpA-like"/>
    <property type="match status" value="1"/>
</dbReference>
<keyword evidence="4 7" id="KW-0720">Serine protease</keyword>
<organism evidence="10 11">
    <name type="scientific">Sphingomonas changbaiensis NBRC 104936</name>
    <dbReference type="NCBI Taxonomy" id="1219043"/>
    <lineage>
        <taxon>Bacteria</taxon>
        <taxon>Pseudomonadati</taxon>
        <taxon>Pseudomonadota</taxon>
        <taxon>Alphaproteobacteria</taxon>
        <taxon>Sphingomonadales</taxon>
        <taxon>Sphingomonadaceae</taxon>
        <taxon>Sphingomonas</taxon>
    </lineage>
</organism>
<gene>
    <name evidence="10" type="ORF">SCH01S_01_00410</name>
</gene>
<dbReference type="GO" id="GO:0004252">
    <property type="term" value="F:serine-type endopeptidase activity"/>
    <property type="evidence" value="ECO:0007669"/>
    <property type="project" value="UniProtKB-UniRule"/>
</dbReference>
<dbReference type="RefSeq" id="WP_052733677.1">
    <property type="nucleotide sequence ID" value="NZ_BBWU01000001.1"/>
</dbReference>
<evidence type="ECO:0000313" key="10">
    <source>
        <dbReference type="EMBL" id="GAO37878.1"/>
    </source>
</evidence>
<dbReference type="Pfam" id="PF00691">
    <property type="entry name" value="OmpA"/>
    <property type="match status" value="1"/>
</dbReference>
<dbReference type="InterPro" id="IPR036737">
    <property type="entry name" value="OmpA-like_sf"/>
</dbReference>
<dbReference type="GO" id="GO:0006508">
    <property type="term" value="P:proteolysis"/>
    <property type="evidence" value="ECO:0007669"/>
    <property type="project" value="UniProtKB-KW"/>
</dbReference>
<evidence type="ECO:0000256" key="8">
    <source>
        <dbReference type="SAM" id="MobiDB-lite"/>
    </source>
</evidence>
<dbReference type="Pfam" id="PF01471">
    <property type="entry name" value="PG_binding_1"/>
    <property type="match status" value="1"/>
</dbReference>
<dbReference type="InterPro" id="IPR036852">
    <property type="entry name" value="Peptidase_S8/S53_dom_sf"/>
</dbReference>
<protein>
    <recommendedName>
        <fullName evidence="9">OmpA-like domain-containing protein</fullName>
    </recommendedName>
</protein>
<keyword evidence="3 7" id="KW-0378">Hydrolase</keyword>
<dbReference type="STRING" id="1219043.SCH01S_01_00410"/>
<dbReference type="Proteomes" id="UP000033202">
    <property type="component" value="Unassembled WGS sequence"/>
</dbReference>
<dbReference type="SUPFAM" id="SSF52743">
    <property type="entry name" value="Subtilisin-like"/>
    <property type="match status" value="1"/>
</dbReference>
<feature type="region of interest" description="Disordered" evidence="8">
    <location>
        <begin position="1203"/>
        <end position="1227"/>
    </location>
</feature>
<dbReference type="InterPro" id="IPR050131">
    <property type="entry name" value="Peptidase_S8_subtilisin-like"/>
</dbReference>
<dbReference type="PROSITE" id="PS51892">
    <property type="entry name" value="SUBTILASE"/>
    <property type="match status" value="1"/>
</dbReference>
<dbReference type="PROSITE" id="PS51123">
    <property type="entry name" value="OMPA_2"/>
    <property type="match status" value="1"/>
</dbReference>
<feature type="compositionally biased region" description="Basic and acidic residues" evidence="8">
    <location>
        <begin position="1203"/>
        <end position="1226"/>
    </location>
</feature>
<dbReference type="InterPro" id="IPR000209">
    <property type="entry name" value="Peptidase_S8/S53_dom"/>
</dbReference>
<feature type="domain" description="OmpA-like" evidence="9">
    <location>
        <begin position="850"/>
        <end position="994"/>
    </location>
</feature>
<dbReference type="InterPro" id="IPR023828">
    <property type="entry name" value="Peptidase_S8_Ser-AS"/>
</dbReference>
<evidence type="ECO:0000256" key="1">
    <source>
        <dbReference type="ARBA" id="ARBA00011073"/>
    </source>
</evidence>
<dbReference type="Gene3D" id="3.40.50.200">
    <property type="entry name" value="Peptidase S8/S53 domain"/>
    <property type="match status" value="1"/>
</dbReference>
<dbReference type="CDD" id="cd07185">
    <property type="entry name" value="OmpA_C-like"/>
    <property type="match status" value="1"/>
</dbReference>
<dbReference type="InterPro" id="IPR006665">
    <property type="entry name" value="OmpA-like"/>
</dbReference>